<dbReference type="InterPro" id="IPR006073">
    <property type="entry name" value="GTP-bd"/>
</dbReference>
<dbReference type="Proteomes" id="UP000000323">
    <property type="component" value="Chromosome 1"/>
</dbReference>
<dbReference type="InterPro" id="IPR016484">
    <property type="entry name" value="GTPase_Der"/>
</dbReference>
<evidence type="ECO:0000256" key="3">
    <source>
        <dbReference type="ARBA" id="ARBA00022517"/>
    </source>
</evidence>
<protein>
    <recommendedName>
        <fullName evidence="2 9">GTPase Der</fullName>
    </recommendedName>
    <alternativeName>
        <fullName evidence="7 9">GTP-binding protein EngA</fullName>
    </alternativeName>
</protein>
<dbReference type="Gene3D" id="3.30.300.20">
    <property type="match status" value="1"/>
</dbReference>
<evidence type="ECO:0000256" key="1">
    <source>
        <dbReference type="ARBA" id="ARBA00008279"/>
    </source>
</evidence>
<name>D1CCZ9_THET1</name>
<dbReference type="PANTHER" id="PTHR43834">
    <property type="entry name" value="GTPASE DER"/>
    <property type="match status" value="1"/>
</dbReference>
<dbReference type="InterPro" id="IPR005225">
    <property type="entry name" value="Small_GTP-bd"/>
</dbReference>
<keyword evidence="6 9" id="KW-0342">GTP-binding</keyword>
<dbReference type="NCBIfam" id="TIGR00231">
    <property type="entry name" value="small_GTP"/>
    <property type="match status" value="2"/>
</dbReference>
<feature type="domain" description="EngA-type G" evidence="12">
    <location>
        <begin position="186"/>
        <end position="361"/>
    </location>
</feature>
<gene>
    <name evidence="9" type="primary">der</name>
    <name evidence="13" type="ordered locus">Tter_1758</name>
</gene>
<evidence type="ECO:0000313" key="13">
    <source>
        <dbReference type="EMBL" id="ACZ42664.1"/>
    </source>
</evidence>
<dbReference type="HOGENOM" id="CLU_016077_6_2_0"/>
<feature type="binding site" evidence="9">
    <location>
        <begin position="304"/>
        <end position="307"/>
    </location>
    <ligand>
        <name>GTP</name>
        <dbReference type="ChEBI" id="CHEBI:37565"/>
        <label>2</label>
    </ligand>
</feature>
<feature type="binding site" evidence="9">
    <location>
        <begin position="58"/>
        <end position="62"/>
    </location>
    <ligand>
        <name>GTP</name>
        <dbReference type="ChEBI" id="CHEBI:37565"/>
        <label>1</label>
    </ligand>
</feature>
<dbReference type="KEGG" id="ttr:Tter_1758"/>
<evidence type="ECO:0000313" key="14">
    <source>
        <dbReference type="Proteomes" id="UP000000323"/>
    </source>
</evidence>
<evidence type="ECO:0000256" key="7">
    <source>
        <dbReference type="ARBA" id="ARBA00032345"/>
    </source>
</evidence>
<dbReference type="FunFam" id="3.40.50.300:FF:000040">
    <property type="entry name" value="GTPase Der"/>
    <property type="match status" value="1"/>
</dbReference>
<dbReference type="InterPro" id="IPR015946">
    <property type="entry name" value="KH_dom-like_a/b"/>
</dbReference>
<dbReference type="CDD" id="cd01894">
    <property type="entry name" value="EngA1"/>
    <property type="match status" value="1"/>
</dbReference>
<feature type="binding site" evidence="9">
    <location>
        <begin position="127"/>
        <end position="130"/>
    </location>
    <ligand>
        <name>GTP</name>
        <dbReference type="ChEBI" id="CHEBI:37565"/>
        <label>1</label>
    </ligand>
</feature>
<evidence type="ECO:0000259" key="12">
    <source>
        <dbReference type="PROSITE" id="PS51712"/>
    </source>
</evidence>
<evidence type="ECO:0000256" key="6">
    <source>
        <dbReference type="ARBA" id="ARBA00023134"/>
    </source>
</evidence>
<feature type="domain" description="EngA-type G" evidence="12">
    <location>
        <begin position="5"/>
        <end position="175"/>
    </location>
</feature>
<dbReference type="AlphaFoldDB" id="D1CCZ9"/>
<keyword evidence="14" id="KW-1185">Reference proteome</keyword>
<evidence type="ECO:0000256" key="11">
    <source>
        <dbReference type="RuleBase" id="RU004481"/>
    </source>
</evidence>
<dbReference type="PROSITE" id="PS51712">
    <property type="entry name" value="G_ENGA"/>
    <property type="match status" value="2"/>
</dbReference>
<evidence type="ECO:0000256" key="4">
    <source>
        <dbReference type="ARBA" id="ARBA00022737"/>
    </source>
</evidence>
<dbReference type="EMBL" id="CP001825">
    <property type="protein sequence ID" value="ACZ42664.1"/>
    <property type="molecule type" value="Genomic_DNA"/>
</dbReference>
<organism evidence="13 14">
    <name type="scientific">Thermobaculum terrenum (strain ATCC BAA-798 / CCMEE 7001 / YNP1)</name>
    <dbReference type="NCBI Taxonomy" id="525904"/>
    <lineage>
        <taxon>Bacteria</taxon>
        <taxon>Bacillati</taxon>
        <taxon>Chloroflexota</taxon>
        <taxon>Chloroflexia</taxon>
        <taxon>Candidatus Thermobaculales</taxon>
        <taxon>Candidatus Thermobaculaceae</taxon>
        <taxon>Thermobaculum</taxon>
    </lineage>
</organism>
<dbReference type="InterPro" id="IPR003593">
    <property type="entry name" value="AAA+_ATPase"/>
</dbReference>
<dbReference type="SUPFAM" id="SSF52540">
    <property type="entry name" value="P-loop containing nucleoside triphosphate hydrolases"/>
    <property type="match status" value="2"/>
</dbReference>
<dbReference type="HAMAP" id="MF_00195">
    <property type="entry name" value="GTPase_Der"/>
    <property type="match status" value="1"/>
</dbReference>
<comment type="similarity">
    <text evidence="1 9 10 11">Belongs to the TRAFAC class TrmE-Era-EngA-EngB-Septin-like GTPase superfamily. EngA (Der) GTPase family.</text>
</comment>
<feature type="binding site" evidence="9">
    <location>
        <begin position="11"/>
        <end position="18"/>
    </location>
    <ligand>
        <name>GTP</name>
        <dbReference type="ChEBI" id="CHEBI:37565"/>
        <label>1</label>
    </ligand>
</feature>
<dbReference type="OrthoDB" id="9805918at2"/>
<dbReference type="PANTHER" id="PTHR43834:SF6">
    <property type="entry name" value="GTPASE DER"/>
    <property type="match status" value="1"/>
</dbReference>
<feature type="binding site" evidence="9">
    <location>
        <begin position="239"/>
        <end position="243"/>
    </location>
    <ligand>
        <name>GTP</name>
        <dbReference type="ChEBI" id="CHEBI:37565"/>
        <label>2</label>
    </ligand>
</feature>
<sequence length="448" mass="50545">MAAKPIVAIVGRPNVGKSTFFNRLLGERAAIVQDEPGTTRDRLYGEVSWRGRTFTIVDTGGLETSVDSSSDEPDPIRRMVREQAEQAIREADLIVFMIDVKTGPTPSDYEIADLLRRTNKPTILAVNKADSPQREYEAVEFYSLGMGDPIPVSAYHGMGITPLLDRVVELLPPEEEEEEEETGPVVRIAIVGRPNVGKSRLLNAILGQERAIVSDVPGTTRDPVDTEIQWGDQRIVLIDTAGIRRRGKVESGIEQYSVFRTLRAIGRSDVVLLLIDAQEGLTAQDEHIAGYVLEEYKGLVLVVNKWDLVEKDENTANEYVAHLRERMPFVDWAPVRFISAKYSQGIPGLVETALKIARERERRITTAALNRLLRDAVAAHQPPSKPGKWLKFYYVTQADVKPPTFVFFVNDPKQVQFGYKRYLENRIREAYGFEGTPIRMYFRSRQET</sequence>
<dbReference type="InterPro" id="IPR031166">
    <property type="entry name" value="G_ENGA"/>
</dbReference>
<dbReference type="PIRSF" id="PIRSF006485">
    <property type="entry name" value="GTP-binding_EngA"/>
    <property type="match status" value="1"/>
</dbReference>
<comment type="subunit">
    <text evidence="9">Associates with the 50S ribosomal subunit.</text>
</comment>
<dbReference type="InterPro" id="IPR027417">
    <property type="entry name" value="P-loop_NTPase"/>
</dbReference>
<dbReference type="CDD" id="cd01895">
    <property type="entry name" value="EngA2"/>
    <property type="match status" value="1"/>
</dbReference>
<evidence type="ECO:0000256" key="9">
    <source>
        <dbReference type="HAMAP-Rule" id="MF_00195"/>
    </source>
</evidence>
<dbReference type="Gene3D" id="3.40.50.300">
    <property type="entry name" value="P-loop containing nucleotide triphosphate hydrolases"/>
    <property type="match status" value="2"/>
</dbReference>
<dbReference type="Pfam" id="PF01926">
    <property type="entry name" value="MMR_HSR1"/>
    <property type="match status" value="2"/>
</dbReference>
<keyword evidence="4 11" id="KW-0677">Repeat</keyword>
<dbReference type="PRINTS" id="PR00326">
    <property type="entry name" value="GTP1OBG"/>
</dbReference>
<dbReference type="Pfam" id="PF14714">
    <property type="entry name" value="KH_dom-like"/>
    <property type="match status" value="1"/>
</dbReference>
<evidence type="ECO:0000256" key="10">
    <source>
        <dbReference type="PROSITE-ProRule" id="PRU01049"/>
    </source>
</evidence>
<dbReference type="GO" id="GO:0005525">
    <property type="term" value="F:GTP binding"/>
    <property type="evidence" value="ECO:0007669"/>
    <property type="project" value="UniProtKB-UniRule"/>
</dbReference>
<dbReference type="FunFam" id="3.40.50.300:FF:000057">
    <property type="entry name" value="GTPase Der"/>
    <property type="match status" value="1"/>
</dbReference>
<evidence type="ECO:0000256" key="8">
    <source>
        <dbReference type="ARBA" id="ARBA00053470"/>
    </source>
</evidence>
<keyword evidence="5 9" id="KW-0547">Nucleotide-binding</keyword>
<evidence type="ECO:0000256" key="5">
    <source>
        <dbReference type="ARBA" id="ARBA00022741"/>
    </source>
</evidence>
<reference evidence="14" key="1">
    <citation type="journal article" date="2010" name="Stand. Genomic Sci.">
        <title>Complete genome sequence of 'Thermobaculum terrenum' type strain (YNP1).</title>
        <authorList>
            <person name="Kiss H."/>
            <person name="Cleland D."/>
            <person name="Lapidus A."/>
            <person name="Lucas S."/>
            <person name="Glavina Del Rio T."/>
            <person name="Nolan M."/>
            <person name="Tice H."/>
            <person name="Han C."/>
            <person name="Goodwin L."/>
            <person name="Pitluck S."/>
            <person name="Liolios K."/>
            <person name="Ivanova N."/>
            <person name="Mavromatis K."/>
            <person name="Ovchinnikova G."/>
            <person name="Pati A."/>
            <person name="Chen A."/>
            <person name="Palaniappan K."/>
            <person name="Land M."/>
            <person name="Hauser L."/>
            <person name="Chang Y."/>
            <person name="Jeffries C."/>
            <person name="Lu M."/>
            <person name="Brettin T."/>
            <person name="Detter J."/>
            <person name="Goker M."/>
            <person name="Tindall B."/>
            <person name="Beck B."/>
            <person name="McDermott T."/>
            <person name="Woyke T."/>
            <person name="Bristow J."/>
            <person name="Eisen J."/>
            <person name="Markowitz V."/>
            <person name="Hugenholtz P."/>
            <person name="Kyrpides N."/>
            <person name="Klenk H."/>
            <person name="Cheng J."/>
        </authorList>
    </citation>
    <scope>NUCLEOTIDE SEQUENCE [LARGE SCALE GENOMIC DNA]</scope>
    <source>
        <strain evidence="14">ATCC BAA-798 / YNP1</strain>
    </source>
</reference>
<feature type="binding site" evidence="9">
    <location>
        <begin position="192"/>
        <end position="199"/>
    </location>
    <ligand>
        <name>GTP</name>
        <dbReference type="ChEBI" id="CHEBI:37565"/>
        <label>2</label>
    </ligand>
</feature>
<dbReference type="InterPro" id="IPR032859">
    <property type="entry name" value="KH_dom-like"/>
</dbReference>
<comment type="function">
    <text evidence="8 9 11">GTPase that plays an essential role in the late steps of ribosome biogenesis.</text>
</comment>
<dbReference type="eggNOG" id="COG1160">
    <property type="taxonomic scope" value="Bacteria"/>
</dbReference>
<dbReference type="RefSeq" id="WP_012875698.1">
    <property type="nucleotide sequence ID" value="NC_013525.1"/>
</dbReference>
<dbReference type="SMART" id="SM00382">
    <property type="entry name" value="AAA"/>
    <property type="match status" value="2"/>
</dbReference>
<keyword evidence="3 9" id="KW-0690">Ribosome biogenesis</keyword>
<dbReference type="GO" id="GO:0042254">
    <property type="term" value="P:ribosome biogenesis"/>
    <property type="evidence" value="ECO:0007669"/>
    <property type="project" value="UniProtKB-KW"/>
</dbReference>
<evidence type="ECO:0000256" key="2">
    <source>
        <dbReference type="ARBA" id="ARBA00020953"/>
    </source>
</evidence>
<dbReference type="FunFam" id="3.30.300.20:FF:000004">
    <property type="entry name" value="GTPase Der"/>
    <property type="match status" value="1"/>
</dbReference>
<dbReference type="GO" id="GO:0043022">
    <property type="term" value="F:ribosome binding"/>
    <property type="evidence" value="ECO:0007669"/>
    <property type="project" value="TreeGrafter"/>
</dbReference>
<dbReference type="NCBIfam" id="TIGR03594">
    <property type="entry name" value="GTPase_EngA"/>
    <property type="match status" value="1"/>
</dbReference>
<accession>D1CCZ9</accession>
<dbReference type="STRING" id="525904.Tter_1758"/>
<proteinExistence type="inferred from homology"/>